<dbReference type="Proteomes" id="UP001596104">
    <property type="component" value="Unassembled WGS sequence"/>
</dbReference>
<keyword evidence="3" id="KW-1185">Reference proteome</keyword>
<dbReference type="EMBL" id="JBHSLV010000019">
    <property type="protein sequence ID" value="MFC5393083.1"/>
    <property type="molecule type" value="Genomic_DNA"/>
</dbReference>
<sequence>MSDYVGTVTNIGLAKIAAAIGGTALNLAIIRVGDGNGAPITPNPTMTDLVRRVGAAYPIISSGRDPVNANFWRVTALVPVEDGPFDIREIGVWDAAGDMIAISRHVLVEKRSPAQGAAVELLTDIVFPVAETAQVTVQVHPSSSTSILQVLRAGFTVVESAVVTAPPGAPALGRTHVIPAGATGAWAGLAGYLAQWNGTVWVTVDVPAGFVVVAMDRAADHAQRWLRRTAAGWVGATAAEDAFGVARFATLAEHAAGASNALAAHPAGIRAMIDSFASRPNLLINGDFQLNQRGFAGGALASGAYGLDRWKANGASNLSVAGYVLTLTSGEIVQMVEPGLWGTASLASTTLTLSVDDPSQDLTVTIGSTVGAIAAGAGRRSVTLVTAAGDAGNLPVKIKRTAAGAVTFGRVKLEVGGSASAWRARPATEEALLAARYAWMIKPGSGSSRIAIAQLVDDGSVHFNIELPTPLRTNAPSVTVGGGGWYRGGVSSVLTTGVTAAGVHGNPTFGHTLLSVRFSSPTTSGAPYASSILSVDANSSLFIDAEI</sequence>
<evidence type="ECO:0000259" key="1">
    <source>
        <dbReference type="Pfam" id="PF12571"/>
    </source>
</evidence>
<proteinExistence type="predicted"/>
<evidence type="ECO:0000313" key="2">
    <source>
        <dbReference type="EMBL" id="MFC5393083.1"/>
    </source>
</evidence>
<protein>
    <submittedName>
        <fullName evidence="2">Phage tail protein</fullName>
    </submittedName>
</protein>
<dbReference type="Pfam" id="PF10983">
    <property type="entry name" value="DUF2793"/>
    <property type="match status" value="1"/>
</dbReference>
<evidence type="ECO:0000313" key="3">
    <source>
        <dbReference type="Proteomes" id="UP001596104"/>
    </source>
</evidence>
<comment type="caution">
    <text evidence="2">The sequence shown here is derived from an EMBL/GenBank/DDBJ whole genome shotgun (WGS) entry which is preliminary data.</text>
</comment>
<reference evidence="3" key="1">
    <citation type="journal article" date="2019" name="Int. J. Syst. Evol. Microbiol.">
        <title>The Global Catalogue of Microorganisms (GCM) 10K type strain sequencing project: providing services to taxonomists for standard genome sequencing and annotation.</title>
        <authorList>
            <consortium name="The Broad Institute Genomics Platform"/>
            <consortium name="The Broad Institute Genome Sequencing Center for Infectious Disease"/>
            <person name="Wu L."/>
            <person name="Ma J."/>
        </authorList>
    </citation>
    <scope>NUCLEOTIDE SEQUENCE [LARGE SCALE GENOMIC DNA]</scope>
    <source>
        <strain evidence="3">CGMCC 1.16326</strain>
    </source>
</reference>
<feature type="domain" description="Phage tail fibre protein N-terminal" evidence="1">
    <location>
        <begin position="1"/>
        <end position="142"/>
    </location>
</feature>
<dbReference type="Pfam" id="PF12571">
    <property type="entry name" value="Phage_tail_fib"/>
    <property type="match status" value="1"/>
</dbReference>
<organism evidence="2 3">
    <name type="scientific">Bosea vestrisii</name>
    <dbReference type="NCBI Taxonomy" id="151416"/>
    <lineage>
        <taxon>Bacteria</taxon>
        <taxon>Pseudomonadati</taxon>
        <taxon>Pseudomonadota</taxon>
        <taxon>Alphaproteobacteria</taxon>
        <taxon>Hyphomicrobiales</taxon>
        <taxon>Boseaceae</taxon>
        <taxon>Bosea</taxon>
    </lineage>
</organism>
<dbReference type="RefSeq" id="WP_377008009.1">
    <property type="nucleotide sequence ID" value="NZ_JBHSLV010000019.1"/>
</dbReference>
<name>A0ABW0H763_9HYPH</name>
<accession>A0ABW0H763</accession>
<gene>
    <name evidence="2" type="ORF">ACFPPC_10610</name>
</gene>
<dbReference type="InterPro" id="IPR021251">
    <property type="entry name" value="DUF2793"/>
</dbReference>
<dbReference type="InterPro" id="IPR022225">
    <property type="entry name" value="Phage_tail_fibre_N"/>
</dbReference>